<evidence type="ECO:0000256" key="3">
    <source>
        <dbReference type="ARBA" id="ARBA00022490"/>
    </source>
</evidence>
<evidence type="ECO:0000259" key="10">
    <source>
        <dbReference type="Pfam" id="PF14782"/>
    </source>
</evidence>
<dbReference type="Pfam" id="PF14781">
    <property type="entry name" value="BBS2_N"/>
    <property type="match status" value="1"/>
</dbReference>
<keyword evidence="5 7" id="KW-0206">Cytoskeleton</keyword>
<dbReference type="PIRSF" id="PIRSF013684">
    <property type="entry name" value="BBS2"/>
    <property type="match status" value="1"/>
</dbReference>
<evidence type="ECO:0000259" key="11">
    <source>
        <dbReference type="Pfam" id="PF14783"/>
    </source>
</evidence>
<proteinExistence type="predicted"/>
<dbReference type="FunFam" id="2.130.10.10:FF:000967">
    <property type="entry name" value="Bardet-Biedl syndrome 2 protein homolog"/>
    <property type="match status" value="1"/>
</dbReference>
<keyword evidence="15" id="KW-1185">Reference proteome</keyword>
<dbReference type="GO" id="GO:0016020">
    <property type="term" value="C:membrane"/>
    <property type="evidence" value="ECO:0007669"/>
    <property type="project" value="TreeGrafter"/>
</dbReference>
<dbReference type="GO" id="GO:0034464">
    <property type="term" value="C:BBSome"/>
    <property type="evidence" value="ECO:0007669"/>
    <property type="project" value="UniProtKB-UniRule"/>
</dbReference>
<dbReference type="InterPro" id="IPR015943">
    <property type="entry name" value="WD40/YVTN_repeat-like_dom_sf"/>
</dbReference>
<dbReference type="Proteomes" id="UP000005237">
    <property type="component" value="Unassembled WGS sequence"/>
</dbReference>
<dbReference type="Pfam" id="PF14782">
    <property type="entry name" value="BBS2_GAE"/>
    <property type="match status" value="1"/>
</dbReference>
<dbReference type="InterPro" id="IPR055379">
    <property type="entry name" value="BBS2_pf_dom"/>
</dbReference>
<dbReference type="Pfam" id="PF14783">
    <property type="entry name" value="BBS2_Mid"/>
    <property type="match status" value="1"/>
</dbReference>
<dbReference type="InterPro" id="IPR036322">
    <property type="entry name" value="WD40_repeat_dom_sf"/>
</dbReference>
<dbReference type="InterPro" id="IPR029429">
    <property type="entry name" value="BBS2_Mid"/>
</dbReference>
<dbReference type="GO" id="GO:1905515">
    <property type="term" value="P:non-motile cilium assembly"/>
    <property type="evidence" value="ECO:0007669"/>
    <property type="project" value="EnsemblMetazoa"/>
</dbReference>
<dbReference type="InterPro" id="IPR029333">
    <property type="entry name" value="BBS2_GAE_dom"/>
</dbReference>
<evidence type="ECO:0000256" key="4">
    <source>
        <dbReference type="ARBA" id="ARBA00023069"/>
    </source>
</evidence>
<evidence type="ECO:0000256" key="1">
    <source>
        <dbReference type="ARBA" id="ARBA00004138"/>
    </source>
</evidence>
<accession>A0A8R1E026</accession>
<evidence type="ECO:0000256" key="7">
    <source>
        <dbReference type="PIRNR" id="PIRNR013684"/>
    </source>
</evidence>
<keyword evidence="3 7" id="KW-0963">Cytoplasm</keyword>
<dbReference type="EnsemblMetazoa" id="CJA15357.1">
    <property type="protein sequence ID" value="CJA15357.1"/>
    <property type="gene ID" value="WBGene00134561"/>
</dbReference>
<evidence type="ECO:0000259" key="12">
    <source>
        <dbReference type="Pfam" id="PF23350"/>
    </source>
</evidence>
<protein>
    <recommendedName>
        <fullName evidence="7">Bardet-Biedl syndrome 2 protein homolog</fullName>
    </recommendedName>
</protein>
<dbReference type="InterPro" id="IPR016616">
    <property type="entry name" value="Bardet-Biedl_syndrome_2_prot"/>
</dbReference>
<evidence type="ECO:0000256" key="6">
    <source>
        <dbReference type="ARBA" id="ARBA00023273"/>
    </source>
</evidence>
<dbReference type="Pfam" id="PF23350">
    <property type="entry name" value="BBS2_pf"/>
    <property type="match status" value="1"/>
</dbReference>
<dbReference type="InterPro" id="IPR029430">
    <property type="entry name" value="BBS2_N"/>
</dbReference>
<evidence type="ECO:0000259" key="9">
    <source>
        <dbReference type="Pfam" id="PF14781"/>
    </source>
</evidence>
<feature type="domain" description="BBS2 hairpin" evidence="13">
    <location>
        <begin position="581"/>
        <end position="655"/>
    </location>
</feature>
<feature type="domain" description="Ciliary BBSome complex subunit 2 N-terminal" evidence="9">
    <location>
        <begin position="74"/>
        <end position="131"/>
    </location>
</feature>
<dbReference type="AlphaFoldDB" id="A0A8R1E026"/>
<evidence type="ECO:0000313" key="15">
    <source>
        <dbReference type="Proteomes" id="UP000005237"/>
    </source>
</evidence>
<evidence type="ECO:0000256" key="2">
    <source>
        <dbReference type="ARBA" id="ARBA00004245"/>
    </source>
</evidence>
<dbReference type="InterPro" id="IPR055380">
    <property type="entry name" value="BBS2_hp_dom"/>
</dbReference>
<sequence length="676" mass="76354">MDGDQTPEEQIEISENDPMENLEANVELVSAFAYSLDQRVMEGCVITAILEPKGHETLVAVSVTNKIIIKDTETSLHITETIRCIAAAPFGEGYDCIVIGTDASVICYDVHNNLTVFRNDVPDGVNCFTYGKLGELDEAMYCGGNCSIWGFDKSGANTYWTVTGDQVTTMCLSDYDGDGETELIIGSPDFEIRVFKNDLMRTELMETDEITSLAHVSPGCFAYSLNNGTIGTYVLKERQWRIKSKSNVAKIFNFEEQGLLVVVWKQGKIDIRFAHNGEVLSRDSVSSTVASATVSKKGDDQVITVVCADGKVRGFTVQKAQSGAIDKTQQLIREFGQKKHNLMMELSNYEQEEQLTELEKDRDFRIPADTEVSILFAVNGESQLLSLRVEASNNIPIRGVLIFAEGLFEGESYIWIPPNEHQSRSTIDIPLVIDKDASNDLHTKVFLGHVDSNKLIVMENTRILPRFCRFTLIKPEYEKYFYMPTSFVQLPINNKVVKISEWVKESFTIDSQLADTFDEEDGEFRFMGLQPKQEKSLMFQFNHSEKFFKIYHDSIETMGAMIQSYASFFQIQNMDCVAHFPDVFKEADAILEEIDPMTEVRDRLTAELQERQGAVKEIIIRAEDAIAIDNIPEARKFYIRLKANDAAARQAAQLRWVLREFSANFTLAAHRISCPE</sequence>
<dbReference type="PANTHER" id="PTHR32465:SF0">
    <property type="entry name" value="BARDET-BIEDL SYNDROME 2 PROTEIN"/>
    <property type="match status" value="1"/>
</dbReference>
<dbReference type="PANTHER" id="PTHR32465">
    <property type="entry name" value="BARDET-BIEDL SYNDROME 2 PROTEIN"/>
    <property type="match status" value="1"/>
</dbReference>
<dbReference type="SUPFAM" id="SSF50978">
    <property type="entry name" value="WD40 repeat-like"/>
    <property type="match status" value="1"/>
</dbReference>
<dbReference type="GO" id="GO:0031514">
    <property type="term" value="C:motile cilium"/>
    <property type="evidence" value="ECO:0007669"/>
    <property type="project" value="TreeGrafter"/>
</dbReference>
<feature type="domain" description="BBS2 GAE" evidence="10">
    <location>
        <begin position="381"/>
        <end position="467"/>
    </location>
</feature>
<reference evidence="14" key="2">
    <citation type="submission" date="2022-06" db="UniProtKB">
        <authorList>
            <consortium name="EnsemblMetazoa"/>
        </authorList>
    </citation>
    <scope>IDENTIFICATION</scope>
    <source>
        <strain evidence="14">DF5081</strain>
    </source>
</reference>
<dbReference type="GO" id="GO:0036064">
    <property type="term" value="C:ciliary basal body"/>
    <property type="evidence" value="ECO:0007669"/>
    <property type="project" value="EnsemblMetazoa"/>
</dbReference>
<evidence type="ECO:0000256" key="8">
    <source>
        <dbReference type="SAM" id="Coils"/>
    </source>
</evidence>
<feature type="domain" description="Ciliary BBSome complex subunit 2 middle region" evidence="11">
    <location>
        <begin position="169"/>
        <end position="272"/>
    </location>
</feature>
<dbReference type="Pfam" id="PF23353">
    <property type="entry name" value="BBS2_hp"/>
    <property type="match status" value="1"/>
</dbReference>
<dbReference type="GO" id="GO:0043005">
    <property type="term" value="C:neuron projection"/>
    <property type="evidence" value="ECO:0007669"/>
    <property type="project" value="EnsemblMetazoa"/>
</dbReference>
<name>A0A8R1E026_CAEJA</name>
<comment type="subcellular location">
    <subcellularLocation>
        <location evidence="1">Cell projection</location>
        <location evidence="1">Cilium</location>
    </subcellularLocation>
    <subcellularLocation>
        <location evidence="2">Cytoplasm</location>
        <location evidence="2">Cytoskeleton</location>
    </subcellularLocation>
</comment>
<evidence type="ECO:0000259" key="13">
    <source>
        <dbReference type="Pfam" id="PF23353"/>
    </source>
</evidence>
<evidence type="ECO:0000313" key="14">
    <source>
        <dbReference type="EnsemblMetazoa" id="CJA15357.1"/>
    </source>
</evidence>
<reference evidence="15" key="1">
    <citation type="submission" date="2010-08" db="EMBL/GenBank/DDBJ databases">
        <authorList>
            <consortium name="Caenorhabditis japonica Sequencing Consortium"/>
            <person name="Wilson R.K."/>
        </authorList>
    </citation>
    <scope>NUCLEOTIDE SEQUENCE [LARGE SCALE GENOMIC DNA]</scope>
    <source>
        <strain evidence="15">DF5081</strain>
    </source>
</reference>
<keyword evidence="8" id="KW-0175">Coiled coil</keyword>
<feature type="domain" description="BBS2 platform" evidence="12">
    <location>
        <begin position="471"/>
        <end position="569"/>
    </location>
</feature>
<feature type="coiled-coil region" evidence="8">
    <location>
        <begin position="332"/>
        <end position="359"/>
    </location>
</feature>
<keyword evidence="4 7" id="KW-0969">Cilium</keyword>
<evidence type="ECO:0000256" key="5">
    <source>
        <dbReference type="ARBA" id="ARBA00023212"/>
    </source>
</evidence>
<organism evidence="14 15">
    <name type="scientific">Caenorhabditis japonica</name>
    <dbReference type="NCBI Taxonomy" id="281687"/>
    <lineage>
        <taxon>Eukaryota</taxon>
        <taxon>Metazoa</taxon>
        <taxon>Ecdysozoa</taxon>
        <taxon>Nematoda</taxon>
        <taxon>Chromadorea</taxon>
        <taxon>Rhabditida</taxon>
        <taxon>Rhabditina</taxon>
        <taxon>Rhabditomorpha</taxon>
        <taxon>Rhabditoidea</taxon>
        <taxon>Rhabditidae</taxon>
        <taxon>Peloderinae</taxon>
        <taxon>Caenorhabditis</taxon>
    </lineage>
</organism>
<keyword evidence="6 7" id="KW-0966">Cell projection</keyword>
<dbReference type="Gene3D" id="2.130.10.10">
    <property type="entry name" value="YVTN repeat-like/Quinoprotein amine dehydrogenase"/>
    <property type="match status" value="1"/>
</dbReference>